<dbReference type="EMBL" id="NBNE01003024">
    <property type="protein sequence ID" value="OWZ08788.1"/>
    <property type="molecule type" value="Genomic_DNA"/>
</dbReference>
<name>A0A225VV64_9STRA</name>
<dbReference type="AlphaFoldDB" id="A0A225VV64"/>
<accession>A0A225VV64</accession>
<organism evidence="1 2">
    <name type="scientific">Phytophthora megakarya</name>
    <dbReference type="NCBI Taxonomy" id="4795"/>
    <lineage>
        <taxon>Eukaryota</taxon>
        <taxon>Sar</taxon>
        <taxon>Stramenopiles</taxon>
        <taxon>Oomycota</taxon>
        <taxon>Peronosporomycetes</taxon>
        <taxon>Peronosporales</taxon>
        <taxon>Peronosporaceae</taxon>
        <taxon>Phytophthora</taxon>
    </lineage>
</organism>
<protein>
    <submittedName>
        <fullName evidence="1">Uncharacterized protein</fullName>
    </submittedName>
</protein>
<reference evidence="2" key="1">
    <citation type="submission" date="2017-03" db="EMBL/GenBank/DDBJ databases">
        <title>Phytopthora megakarya and P. palmivora, two closely related causual agents of cacao black pod achieved similar genome size and gene model numbers by different mechanisms.</title>
        <authorList>
            <person name="Ali S."/>
            <person name="Shao J."/>
            <person name="Larry D.J."/>
            <person name="Kronmiller B."/>
            <person name="Shen D."/>
            <person name="Strem M.D."/>
            <person name="Melnick R.L."/>
            <person name="Guiltinan M.J."/>
            <person name="Tyler B.M."/>
            <person name="Meinhardt L.W."/>
            <person name="Bailey B.A."/>
        </authorList>
    </citation>
    <scope>NUCLEOTIDE SEQUENCE [LARGE SCALE GENOMIC DNA]</scope>
    <source>
        <strain evidence="2">zdho120</strain>
    </source>
</reference>
<evidence type="ECO:0000313" key="2">
    <source>
        <dbReference type="Proteomes" id="UP000198211"/>
    </source>
</evidence>
<proteinExistence type="predicted"/>
<dbReference type="OrthoDB" id="163507at2759"/>
<keyword evidence="2" id="KW-1185">Reference proteome</keyword>
<dbReference type="Proteomes" id="UP000198211">
    <property type="component" value="Unassembled WGS sequence"/>
</dbReference>
<gene>
    <name evidence="1" type="ORF">PHMEG_00018621</name>
</gene>
<comment type="caution">
    <text evidence="1">The sequence shown here is derived from an EMBL/GenBank/DDBJ whole genome shotgun (WGS) entry which is preliminary data.</text>
</comment>
<sequence>MITGIGEEVRGYRVYLTKDMKVVTSQRMRNIEMLNKSQNLQVQRLHQDEDEAEDVEESRARETKLNAQGMIERLKARLVASGNDPEIGLNYGVTFAAVIDMTNVKLILRVPANLSDVPNAYTYIHVPQGTQIPEENLEKLGVGTDTEVVLELKKALYGLKQTGRRTQQRAVDVFLEELKSLEIKDLGCACKFLGMRIEYSDDNGYDLDQKMSIYELLQAYGLEKAHVVRVPIGED</sequence>
<evidence type="ECO:0000313" key="1">
    <source>
        <dbReference type="EMBL" id="OWZ08788.1"/>
    </source>
</evidence>